<organism evidence="2 3">
    <name type="scientific">Arabidopsis thaliana x Arabidopsis arenosa</name>
    <dbReference type="NCBI Taxonomy" id="1240361"/>
    <lineage>
        <taxon>Eukaryota</taxon>
        <taxon>Viridiplantae</taxon>
        <taxon>Streptophyta</taxon>
        <taxon>Embryophyta</taxon>
        <taxon>Tracheophyta</taxon>
        <taxon>Spermatophyta</taxon>
        <taxon>Magnoliopsida</taxon>
        <taxon>eudicotyledons</taxon>
        <taxon>Gunneridae</taxon>
        <taxon>Pentapetalae</taxon>
        <taxon>rosids</taxon>
        <taxon>malvids</taxon>
        <taxon>Brassicales</taxon>
        <taxon>Brassicaceae</taxon>
        <taxon>Camelineae</taxon>
        <taxon>Arabidopsis</taxon>
    </lineage>
</organism>
<dbReference type="InterPro" id="IPR006527">
    <property type="entry name" value="F-box-assoc_dom_typ1"/>
</dbReference>
<dbReference type="AlphaFoldDB" id="A0A8T1Z3B3"/>
<dbReference type="InterPro" id="IPR017451">
    <property type="entry name" value="F-box-assoc_interact_dom"/>
</dbReference>
<dbReference type="Proteomes" id="UP000694240">
    <property type="component" value="Chromosome 11"/>
</dbReference>
<dbReference type="NCBIfam" id="TIGR01640">
    <property type="entry name" value="F_box_assoc_1"/>
    <property type="match status" value="1"/>
</dbReference>
<accession>A0A8T1Z3B3</accession>
<evidence type="ECO:0000313" key="2">
    <source>
        <dbReference type="EMBL" id="KAG7552613.1"/>
    </source>
</evidence>
<protein>
    <submittedName>
        <fullName evidence="2">F-box domain</fullName>
    </submittedName>
</protein>
<dbReference type="Pfam" id="PF07734">
    <property type="entry name" value="FBA_1"/>
    <property type="match status" value="1"/>
</dbReference>
<feature type="non-terminal residue" evidence="2">
    <location>
        <position position="353"/>
    </location>
</feature>
<dbReference type="PANTHER" id="PTHR31672">
    <property type="entry name" value="BNACNNG10540D PROTEIN"/>
    <property type="match status" value="1"/>
</dbReference>
<feature type="domain" description="F-box" evidence="1">
    <location>
        <begin position="3"/>
        <end position="53"/>
    </location>
</feature>
<dbReference type="PANTHER" id="PTHR31672:SF13">
    <property type="entry name" value="F-BOX PROTEIN CPR30-LIKE"/>
    <property type="match status" value="1"/>
</dbReference>
<keyword evidence="3" id="KW-1185">Reference proteome</keyword>
<reference evidence="2 3" key="1">
    <citation type="submission" date="2020-12" db="EMBL/GenBank/DDBJ databases">
        <title>Concerted genomic and epigenomic changes stabilize Arabidopsis allopolyploids.</title>
        <authorList>
            <person name="Chen Z."/>
        </authorList>
    </citation>
    <scope>NUCLEOTIDE SEQUENCE [LARGE SCALE GENOMIC DNA]</scope>
    <source>
        <strain evidence="2">Allo738</strain>
        <tissue evidence="2">Leaf</tissue>
    </source>
</reference>
<gene>
    <name evidence="2" type="ORF">ISN45_Aa06g032110</name>
</gene>
<dbReference type="Pfam" id="PF00646">
    <property type="entry name" value="F-box"/>
    <property type="match status" value="1"/>
</dbReference>
<sequence length="353" mass="40794">MKKRNIVDLPEDLVVEILSRVPAESLVRLRTTTKRWNVLIKEWRFAKKHYANAPRHSLIIMLIAFRVYLVSVDLHEIDNNKVDICKVFHCDGLLLCTTVDNRLVVSNPCSCEIKWIQPRNSYKKFDIYAFGKSSCNKYKILRMDQFDYTSPVLLDYEIYDFNSNSWRVIGKIIREWFIPRCTDRGMSVNGNTYWLASTNDFTSGHFVLGFDFSTESFARVSLPGDHLSDRIFALSVTREDPKICIATRSIIQELHIDVWIATTIESTGAASWSKFLSVDLANLYKPFCFARGMNFLVDQENKVLVCRGKYWVSDVFLHVVGEDKCIQVHHHDAESRCSLVVNYVPTLVQIQQG</sequence>
<proteinExistence type="predicted"/>
<dbReference type="CDD" id="cd22157">
    <property type="entry name" value="F-box_AtFBW1-like"/>
    <property type="match status" value="1"/>
</dbReference>
<name>A0A8T1Z3B3_9BRAS</name>
<dbReference type="InterPro" id="IPR050796">
    <property type="entry name" value="SCF_F-box_component"/>
</dbReference>
<dbReference type="EMBL" id="JAEFBK010000011">
    <property type="protein sequence ID" value="KAG7552613.1"/>
    <property type="molecule type" value="Genomic_DNA"/>
</dbReference>
<dbReference type="InterPro" id="IPR001810">
    <property type="entry name" value="F-box_dom"/>
</dbReference>
<dbReference type="SMART" id="SM00256">
    <property type="entry name" value="FBOX"/>
    <property type="match status" value="1"/>
</dbReference>
<comment type="caution">
    <text evidence="2">The sequence shown here is derived from an EMBL/GenBank/DDBJ whole genome shotgun (WGS) entry which is preliminary data.</text>
</comment>
<dbReference type="PROSITE" id="PS50181">
    <property type="entry name" value="FBOX"/>
    <property type="match status" value="1"/>
</dbReference>
<evidence type="ECO:0000313" key="3">
    <source>
        <dbReference type="Proteomes" id="UP000694240"/>
    </source>
</evidence>
<evidence type="ECO:0000259" key="1">
    <source>
        <dbReference type="PROSITE" id="PS50181"/>
    </source>
</evidence>